<evidence type="ECO:0000256" key="8">
    <source>
        <dbReference type="ARBA" id="ARBA00022842"/>
    </source>
</evidence>
<evidence type="ECO:0000256" key="10">
    <source>
        <dbReference type="HAMAP-Rule" id="MF_00185"/>
    </source>
</evidence>
<evidence type="ECO:0000313" key="15">
    <source>
        <dbReference type="Proteomes" id="UP000568839"/>
    </source>
</evidence>
<evidence type="ECO:0000256" key="1">
    <source>
        <dbReference type="ARBA" id="ARBA00001946"/>
    </source>
</evidence>
<dbReference type="GO" id="GO:0005524">
    <property type="term" value="F:ATP binding"/>
    <property type="evidence" value="ECO:0007669"/>
    <property type="project" value="UniProtKB-UniRule"/>
</dbReference>
<dbReference type="InterPro" id="IPR039657">
    <property type="entry name" value="Dimethylallyltransferase"/>
</dbReference>
<evidence type="ECO:0000313" key="14">
    <source>
        <dbReference type="EMBL" id="MBB6449228.1"/>
    </source>
</evidence>
<comment type="caution">
    <text evidence="10">Lacks conserved residue(s) required for the propagation of feature annotation.</text>
</comment>
<evidence type="ECO:0000256" key="5">
    <source>
        <dbReference type="ARBA" id="ARBA00022694"/>
    </source>
</evidence>
<keyword evidence="4 10" id="KW-0808">Transferase</keyword>
<dbReference type="Pfam" id="PF01715">
    <property type="entry name" value="IPPT"/>
    <property type="match status" value="1"/>
</dbReference>
<organism evidence="14 15">
    <name type="scientific">Geomicrobium halophilum</name>
    <dbReference type="NCBI Taxonomy" id="549000"/>
    <lineage>
        <taxon>Bacteria</taxon>
        <taxon>Bacillati</taxon>
        <taxon>Bacillota</taxon>
        <taxon>Bacilli</taxon>
        <taxon>Bacillales</taxon>
        <taxon>Geomicrobium</taxon>
    </lineage>
</organism>
<gene>
    <name evidence="10" type="primary">miaA</name>
    <name evidence="14" type="ORF">HNR44_001177</name>
</gene>
<proteinExistence type="inferred from homology"/>
<evidence type="ECO:0000256" key="11">
    <source>
        <dbReference type="RuleBase" id="RU003783"/>
    </source>
</evidence>
<dbReference type="Proteomes" id="UP000568839">
    <property type="component" value="Unassembled WGS sequence"/>
</dbReference>
<keyword evidence="5 10" id="KW-0819">tRNA processing</keyword>
<dbReference type="NCBIfam" id="TIGR00174">
    <property type="entry name" value="miaA"/>
    <property type="match status" value="1"/>
</dbReference>
<evidence type="ECO:0000256" key="3">
    <source>
        <dbReference type="ARBA" id="ARBA00005842"/>
    </source>
</evidence>
<protein>
    <recommendedName>
        <fullName evidence="10">tRNA dimethylallyltransferase</fullName>
        <ecNumber evidence="10">2.5.1.75</ecNumber>
    </recommendedName>
    <alternativeName>
        <fullName evidence="10">Dimethylallyl diphosphate:tRNA dimethylallyltransferase</fullName>
        <shortName evidence="10">DMAPP:tRNA dimethylallyltransferase</shortName>
        <shortName evidence="10">DMATase</shortName>
    </alternativeName>
    <alternativeName>
        <fullName evidence="10">Isopentenyl-diphosphate:tRNA isopentenyltransferase</fullName>
        <shortName evidence="10">IPP transferase</shortName>
        <shortName evidence="10">IPPT</shortName>
        <shortName evidence="10">IPTase</shortName>
    </alternativeName>
</protein>
<comment type="similarity">
    <text evidence="3 10 13">Belongs to the IPP transferase family.</text>
</comment>
<evidence type="ECO:0000256" key="6">
    <source>
        <dbReference type="ARBA" id="ARBA00022741"/>
    </source>
</evidence>
<comment type="cofactor">
    <cofactor evidence="1 10">
        <name>Mg(2+)</name>
        <dbReference type="ChEBI" id="CHEBI:18420"/>
    </cofactor>
</comment>
<evidence type="ECO:0000256" key="12">
    <source>
        <dbReference type="RuleBase" id="RU003784"/>
    </source>
</evidence>
<evidence type="ECO:0000256" key="9">
    <source>
        <dbReference type="ARBA" id="ARBA00049563"/>
    </source>
</evidence>
<dbReference type="AlphaFoldDB" id="A0A841Q0V7"/>
<feature type="binding site" evidence="10">
    <location>
        <begin position="9"/>
        <end position="16"/>
    </location>
    <ligand>
        <name>ATP</name>
        <dbReference type="ChEBI" id="CHEBI:30616"/>
    </ligand>
</feature>
<dbReference type="EC" id="2.5.1.75" evidence="10"/>
<feature type="site" description="Interaction with substrate tRNA" evidence="10">
    <location>
        <position position="100"/>
    </location>
</feature>
<dbReference type="Gene3D" id="3.40.50.300">
    <property type="entry name" value="P-loop containing nucleotide triphosphate hydrolases"/>
    <property type="match status" value="1"/>
</dbReference>
<dbReference type="InterPro" id="IPR027417">
    <property type="entry name" value="P-loop_NTPase"/>
</dbReference>
<dbReference type="InterPro" id="IPR018022">
    <property type="entry name" value="IPT"/>
</dbReference>
<dbReference type="Gene3D" id="1.10.20.140">
    <property type="match status" value="1"/>
</dbReference>
<comment type="catalytic activity">
    <reaction evidence="9 10 11">
        <text>adenosine(37) in tRNA + dimethylallyl diphosphate = N(6)-dimethylallyladenosine(37) in tRNA + diphosphate</text>
        <dbReference type="Rhea" id="RHEA:26482"/>
        <dbReference type="Rhea" id="RHEA-COMP:10162"/>
        <dbReference type="Rhea" id="RHEA-COMP:10375"/>
        <dbReference type="ChEBI" id="CHEBI:33019"/>
        <dbReference type="ChEBI" id="CHEBI:57623"/>
        <dbReference type="ChEBI" id="CHEBI:74411"/>
        <dbReference type="ChEBI" id="CHEBI:74415"/>
        <dbReference type="EC" id="2.5.1.75"/>
    </reaction>
</comment>
<accession>A0A841Q0V7</accession>
<dbReference type="GO" id="GO:0052381">
    <property type="term" value="F:tRNA dimethylallyltransferase activity"/>
    <property type="evidence" value="ECO:0007669"/>
    <property type="project" value="UniProtKB-UniRule"/>
</dbReference>
<comment type="subunit">
    <text evidence="10">Monomer.</text>
</comment>
<dbReference type="HAMAP" id="MF_00185">
    <property type="entry name" value="IPP_trans"/>
    <property type="match status" value="1"/>
</dbReference>
<keyword evidence="8 10" id="KW-0460">Magnesium</keyword>
<evidence type="ECO:0000256" key="4">
    <source>
        <dbReference type="ARBA" id="ARBA00022679"/>
    </source>
</evidence>
<feature type="binding site" evidence="10">
    <location>
        <begin position="11"/>
        <end position="16"/>
    </location>
    <ligand>
        <name>substrate</name>
    </ligand>
</feature>
<comment type="function">
    <text evidence="2 10 12">Catalyzes the transfer of a dimethylallyl group onto the adenine at position 37 in tRNAs that read codons beginning with uridine, leading to the formation of N6-(dimethylallyl)adenosine (i(6)A).</text>
</comment>
<feature type="site" description="Interaction with substrate tRNA" evidence="10">
    <location>
        <position position="123"/>
    </location>
</feature>
<dbReference type="PANTHER" id="PTHR11088">
    <property type="entry name" value="TRNA DIMETHYLALLYLTRANSFERASE"/>
    <property type="match status" value="1"/>
</dbReference>
<sequence>MKPVIVIVGPTAVGKSALSIEVAKRFSGEIINGDAFQVYRGLDIGTAKITAEEQESIPHHLLDILDPTETYSAAQFQKDAFQKINEIHDRGHLPIVVGGTGMYIKGITANWTFNKVPAEPELRKQLEERSAQEGGENSLYEELRRLDPEAAKRIHSRNIRKVIRALELLYAGQETPEPVVQTNQQPRPYEMVLVGLTMERTRLYARIEERVEQMLGEGLLSEVRTLYDNGIRYTQAMKGIGYKELVTYFDGESTFEEAITQLKTNSRRFAKRQLTWFRNKENVSWFNMELGKEKEIFEGICRELAGKLSSMSKE</sequence>
<keyword evidence="15" id="KW-1185">Reference proteome</keyword>
<comment type="caution">
    <text evidence="14">The sequence shown here is derived from an EMBL/GenBank/DDBJ whole genome shotgun (WGS) entry which is preliminary data.</text>
</comment>
<dbReference type="SUPFAM" id="SSF52540">
    <property type="entry name" value="P-loop containing nucleoside triphosphate hydrolases"/>
    <property type="match status" value="1"/>
</dbReference>
<dbReference type="EMBL" id="JACHHJ010000001">
    <property type="protein sequence ID" value="MBB6449228.1"/>
    <property type="molecule type" value="Genomic_DNA"/>
</dbReference>
<reference evidence="14 15" key="1">
    <citation type="submission" date="2020-08" db="EMBL/GenBank/DDBJ databases">
        <title>Genomic Encyclopedia of Type Strains, Phase IV (KMG-IV): sequencing the most valuable type-strain genomes for metagenomic binning, comparative biology and taxonomic classification.</title>
        <authorList>
            <person name="Goeker M."/>
        </authorList>
    </citation>
    <scope>NUCLEOTIDE SEQUENCE [LARGE SCALE GENOMIC DNA]</scope>
    <source>
        <strain evidence="14 15">DSM 21769</strain>
    </source>
</reference>
<evidence type="ECO:0000256" key="13">
    <source>
        <dbReference type="RuleBase" id="RU003785"/>
    </source>
</evidence>
<keyword evidence="6 10" id="KW-0547">Nucleotide-binding</keyword>
<dbReference type="RefSeq" id="WP_184403128.1">
    <property type="nucleotide sequence ID" value="NZ_JACHHJ010000001.1"/>
</dbReference>
<evidence type="ECO:0000256" key="7">
    <source>
        <dbReference type="ARBA" id="ARBA00022840"/>
    </source>
</evidence>
<name>A0A841Q0V7_9BACL</name>
<evidence type="ECO:0000256" key="2">
    <source>
        <dbReference type="ARBA" id="ARBA00003213"/>
    </source>
</evidence>
<keyword evidence="7 10" id="KW-0067">ATP-binding</keyword>
<dbReference type="GO" id="GO:0006400">
    <property type="term" value="P:tRNA modification"/>
    <property type="evidence" value="ECO:0007669"/>
    <property type="project" value="TreeGrafter"/>
</dbReference>
<dbReference type="PANTHER" id="PTHR11088:SF60">
    <property type="entry name" value="TRNA DIMETHYLALLYLTRANSFERASE"/>
    <property type="match status" value="1"/>
</dbReference>